<dbReference type="InterPro" id="IPR024344">
    <property type="entry name" value="MDMPI_metal-binding"/>
</dbReference>
<keyword evidence="3" id="KW-0413">Isomerase</keyword>
<dbReference type="PANTHER" id="PTHR40758">
    <property type="entry name" value="CONSERVED PROTEIN"/>
    <property type="match status" value="1"/>
</dbReference>
<dbReference type="Gene3D" id="1.20.120.450">
    <property type="entry name" value="dinb family like domain"/>
    <property type="match status" value="1"/>
</dbReference>
<comment type="caution">
    <text evidence="3">The sequence shown here is derived from an EMBL/GenBank/DDBJ whole genome shotgun (WGS) entry which is preliminary data.</text>
</comment>
<dbReference type="InterPro" id="IPR017517">
    <property type="entry name" value="Maleyloyr_isom"/>
</dbReference>
<protein>
    <submittedName>
        <fullName evidence="3">Maleylpyruvate isomerase family mycothiol-dependent enzyme</fullName>
    </submittedName>
</protein>
<name>A0ABW1J9P3_9PSEU</name>
<dbReference type="EMBL" id="JBHSQW010000044">
    <property type="protein sequence ID" value="MFC5997070.1"/>
    <property type="molecule type" value="Genomic_DNA"/>
</dbReference>
<proteinExistence type="predicted"/>
<dbReference type="NCBIfam" id="TIGR03083">
    <property type="entry name" value="maleylpyruvate isomerase family mycothiol-dependent enzyme"/>
    <property type="match status" value="1"/>
</dbReference>
<dbReference type="InterPro" id="IPR010872">
    <property type="entry name" value="MDMPI_C-term_domain"/>
</dbReference>
<evidence type="ECO:0000313" key="4">
    <source>
        <dbReference type="Proteomes" id="UP001596302"/>
    </source>
</evidence>
<evidence type="ECO:0000313" key="3">
    <source>
        <dbReference type="EMBL" id="MFC5997070.1"/>
    </source>
</evidence>
<dbReference type="PANTHER" id="PTHR40758:SF1">
    <property type="entry name" value="CONSERVED PROTEIN"/>
    <property type="match status" value="1"/>
</dbReference>
<dbReference type="Pfam" id="PF11716">
    <property type="entry name" value="MDMPI_N"/>
    <property type="match status" value="1"/>
</dbReference>
<feature type="domain" description="MDMPI C-terminal" evidence="1">
    <location>
        <begin position="147"/>
        <end position="248"/>
    </location>
</feature>
<sequence>MTDLDLDHRAAFLDQTALFAELTRTADPQAPVPTCPGWTIRNLITHVGRGERWSATIVRTRASEPVDPRTVADGKPPADADGAATWLRDGAADLLAAVDGVGAQVPVWTFTGPRPAEWWIRRRLHEVVAHRADAALALGVPYDLAPELAADAVSEWLDLLTVPRREAGEPPLSDGATMHLHATDEGLGAAGEWMVRPAGERIAWEHGHAKGTVAVRGAASDLFLALLRRIPAEPPRVEVLGDREVLARFLARTPF</sequence>
<accession>A0ABW1J9P3</accession>
<evidence type="ECO:0000259" key="2">
    <source>
        <dbReference type="Pfam" id="PF11716"/>
    </source>
</evidence>
<feature type="domain" description="Mycothiol-dependent maleylpyruvate isomerase metal-binding" evidence="2">
    <location>
        <begin position="14"/>
        <end position="135"/>
    </location>
</feature>
<dbReference type="SUPFAM" id="SSF109854">
    <property type="entry name" value="DinB/YfiT-like putative metalloenzymes"/>
    <property type="match status" value="1"/>
</dbReference>
<keyword evidence="4" id="KW-1185">Reference proteome</keyword>
<reference evidence="4" key="1">
    <citation type="journal article" date="2019" name="Int. J. Syst. Evol. Microbiol.">
        <title>The Global Catalogue of Microorganisms (GCM) 10K type strain sequencing project: providing services to taxonomists for standard genome sequencing and annotation.</title>
        <authorList>
            <consortium name="The Broad Institute Genomics Platform"/>
            <consortium name="The Broad Institute Genome Sequencing Center for Infectious Disease"/>
            <person name="Wu L."/>
            <person name="Ma J."/>
        </authorList>
    </citation>
    <scope>NUCLEOTIDE SEQUENCE [LARGE SCALE GENOMIC DNA]</scope>
    <source>
        <strain evidence="4">CCM 8391</strain>
    </source>
</reference>
<dbReference type="RefSeq" id="WP_379587987.1">
    <property type="nucleotide sequence ID" value="NZ_JBHSQW010000044.1"/>
</dbReference>
<evidence type="ECO:0000259" key="1">
    <source>
        <dbReference type="Pfam" id="PF07398"/>
    </source>
</evidence>
<organism evidence="3 4">
    <name type="scientific">Pseudonocardia hispaniensis</name>
    <dbReference type="NCBI Taxonomy" id="904933"/>
    <lineage>
        <taxon>Bacteria</taxon>
        <taxon>Bacillati</taxon>
        <taxon>Actinomycetota</taxon>
        <taxon>Actinomycetes</taxon>
        <taxon>Pseudonocardiales</taxon>
        <taxon>Pseudonocardiaceae</taxon>
        <taxon>Pseudonocardia</taxon>
    </lineage>
</organism>
<gene>
    <name evidence="3" type="ORF">ACFQE5_22925</name>
</gene>
<dbReference type="Proteomes" id="UP001596302">
    <property type="component" value="Unassembled WGS sequence"/>
</dbReference>
<dbReference type="GO" id="GO:0016853">
    <property type="term" value="F:isomerase activity"/>
    <property type="evidence" value="ECO:0007669"/>
    <property type="project" value="UniProtKB-KW"/>
</dbReference>
<dbReference type="InterPro" id="IPR034660">
    <property type="entry name" value="DinB/YfiT-like"/>
</dbReference>
<dbReference type="Pfam" id="PF07398">
    <property type="entry name" value="MDMPI_C"/>
    <property type="match status" value="1"/>
</dbReference>